<organism evidence="2 3">
    <name type="scientific">Tissierella carlieri</name>
    <dbReference type="NCBI Taxonomy" id="689904"/>
    <lineage>
        <taxon>Bacteria</taxon>
        <taxon>Bacillati</taxon>
        <taxon>Bacillota</taxon>
        <taxon>Tissierellia</taxon>
        <taxon>Tissierellales</taxon>
        <taxon>Tissierellaceae</taxon>
        <taxon>Tissierella</taxon>
    </lineage>
</organism>
<protein>
    <submittedName>
        <fullName evidence="2">PF20097 family protein</fullName>
    </submittedName>
</protein>
<evidence type="ECO:0000259" key="1">
    <source>
        <dbReference type="Pfam" id="PF20097"/>
    </source>
</evidence>
<dbReference type="Pfam" id="PF20097">
    <property type="entry name" value="DUF6487"/>
    <property type="match status" value="1"/>
</dbReference>
<proteinExistence type="predicted"/>
<evidence type="ECO:0000313" key="2">
    <source>
        <dbReference type="EMBL" id="MCQ4924683.1"/>
    </source>
</evidence>
<dbReference type="RefSeq" id="WP_256312352.1">
    <property type="nucleotide sequence ID" value="NZ_JANGAC010000014.1"/>
</dbReference>
<accession>A0ABT1SDW6</accession>
<sequence length="77" mass="8823">MNCPYCNKELISGFIYGGGYGVRKGIIWLPQNIEPTLEAWVFESEKLNKNNFLSEAKVKSYKCSNCRKIIIDLDDES</sequence>
<reference evidence="2 3" key="1">
    <citation type="submission" date="2022-06" db="EMBL/GenBank/DDBJ databases">
        <title>Isolation of gut microbiota from human fecal samples.</title>
        <authorList>
            <person name="Pamer E.G."/>
            <person name="Barat B."/>
            <person name="Waligurski E."/>
            <person name="Medina S."/>
            <person name="Paddock L."/>
            <person name="Mostad J."/>
        </authorList>
    </citation>
    <scope>NUCLEOTIDE SEQUENCE [LARGE SCALE GENOMIC DNA]</scope>
    <source>
        <strain evidence="2 3">DFI.7.95</strain>
    </source>
</reference>
<dbReference type="InterPro" id="IPR045504">
    <property type="entry name" value="DUF6487"/>
</dbReference>
<dbReference type="Proteomes" id="UP001524478">
    <property type="component" value="Unassembled WGS sequence"/>
</dbReference>
<name>A0ABT1SDW6_9FIRM</name>
<evidence type="ECO:0000313" key="3">
    <source>
        <dbReference type="Proteomes" id="UP001524478"/>
    </source>
</evidence>
<keyword evidence="3" id="KW-1185">Reference proteome</keyword>
<comment type="caution">
    <text evidence="2">The sequence shown here is derived from an EMBL/GenBank/DDBJ whole genome shotgun (WGS) entry which is preliminary data.</text>
</comment>
<feature type="domain" description="DUF6487" evidence="1">
    <location>
        <begin position="3"/>
        <end position="74"/>
    </location>
</feature>
<gene>
    <name evidence="2" type="ORF">NE686_16385</name>
</gene>
<dbReference type="EMBL" id="JANGAC010000014">
    <property type="protein sequence ID" value="MCQ4924683.1"/>
    <property type="molecule type" value="Genomic_DNA"/>
</dbReference>